<sequence>MRPHRKEKVGSLIQRELSAILAREVEFPEGTLVTISDVDVTPDLGEAKIGVSIIPSESVERVMKILTKLRGFLQTLLTRKLNIKPMPHISFEIDRGSENAARIDKLLREAGGL</sequence>
<dbReference type="PROSITE" id="PS01319">
    <property type="entry name" value="RBFA"/>
    <property type="match status" value="1"/>
</dbReference>
<dbReference type="InterPro" id="IPR020053">
    <property type="entry name" value="Ribosome-bd_factorA_CS"/>
</dbReference>
<dbReference type="Proteomes" id="UP000229674">
    <property type="component" value="Unassembled WGS sequence"/>
</dbReference>
<dbReference type="Pfam" id="PF02033">
    <property type="entry name" value="RBFA"/>
    <property type="match status" value="1"/>
</dbReference>
<dbReference type="InterPro" id="IPR023799">
    <property type="entry name" value="RbfA_dom_sf"/>
</dbReference>
<dbReference type="InterPro" id="IPR015946">
    <property type="entry name" value="KH_dom-like_a/b"/>
</dbReference>
<dbReference type="GO" id="GO:0030490">
    <property type="term" value="P:maturation of SSU-rRNA"/>
    <property type="evidence" value="ECO:0007669"/>
    <property type="project" value="UniProtKB-UniRule"/>
</dbReference>
<protein>
    <recommendedName>
        <fullName evidence="2">Ribosome-binding factor A</fullName>
    </recommendedName>
</protein>
<keyword evidence="1 2" id="KW-0690">Ribosome biogenesis</keyword>
<gene>
    <name evidence="2 3" type="primary">rbfA</name>
    <name evidence="3" type="ORF">CO020_00775</name>
</gene>
<comment type="function">
    <text evidence="2">One of several proteins that assist in the late maturation steps of the functional core of the 30S ribosomal subunit. Associates with free 30S ribosomal subunits (but not with 30S subunits that are part of 70S ribosomes or polysomes). Required for efficient processing of 16S rRNA. May interact with the 5'-terminal helix region of 16S rRNA.</text>
</comment>
<comment type="subunit">
    <text evidence="2">Monomer. Binds 30S ribosomal subunits, but not 50S ribosomal subunits or 70S ribosomes.</text>
</comment>
<accession>A0A2M8G183</accession>
<dbReference type="AlphaFoldDB" id="A0A2M8G183"/>
<comment type="similarity">
    <text evidence="2">Belongs to the RbfA family.</text>
</comment>
<evidence type="ECO:0000256" key="1">
    <source>
        <dbReference type="ARBA" id="ARBA00022517"/>
    </source>
</evidence>
<dbReference type="Gene3D" id="3.30.300.20">
    <property type="match status" value="1"/>
</dbReference>
<keyword evidence="2" id="KW-0963">Cytoplasm</keyword>
<dbReference type="EMBL" id="PFQX01000032">
    <property type="protein sequence ID" value="PJC65416.1"/>
    <property type="molecule type" value="Genomic_DNA"/>
</dbReference>
<dbReference type="GO" id="GO:0005829">
    <property type="term" value="C:cytosol"/>
    <property type="evidence" value="ECO:0007669"/>
    <property type="project" value="TreeGrafter"/>
</dbReference>
<evidence type="ECO:0000313" key="3">
    <source>
        <dbReference type="EMBL" id="PJC65416.1"/>
    </source>
</evidence>
<dbReference type="PANTHER" id="PTHR33515">
    <property type="entry name" value="RIBOSOME-BINDING FACTOR A, CHLOROPLASTIC-RELATED"/>
    <property type="match status" value="1"/>
</dbReference>
<dbReference type="SUPFAM" id="SSF89919">
    <property type="entry name" value="Ribosome-binding factor A, RbfA"/>
    <property type="match status" value="1"/>
</dbReference>
<dbReference type="PANTHER" id="PTHR33515:SF1">
    <property type="entry name" value="RIBOSOME-BINDING FACTOR A, CHLOROPLASTIC-RELATED"/>
    <property type="match status" value="1"/>
</dbReference>
<proteinExistence type="inferred from homology"/>
<dbReference type="NCBIfam" id="TIGR00082">
    <property type="entry name" value="rbfA"/>
    <property type="match status" value="1"/>
</dbReference>
<reference evidence="4" key="1">
    <citation type="submission" date="2017-09" db="EMBL/GenBank/DDBJ databases">
        <title>Depth-based differentiation of microbial function through sediment-hosted aquifers and enrichment of novel symbionts in the deep terrestrial subsurface.</title>
        <authorList>
            <person name="Probst A.J."/>
            <person name="Ladd B."/>
            <person name="Jarett J.K."/>
            <person name="Geller-Mcgrath D.E."/>
            <person name="Sieber C.M.K."/>
            <person name="Emerson J.B."/>
            <person name="Anantharaman K."/>
            <person name="Thomas B.C."/>
            <person name="Malmstrom R."/>
            <person name="Stieglmeier M."/>
            <person name="Klingl A."/>
            <person name="Woyke T."/>
            <person name="Ryan C.M."/>
            <person name="Banfield J.F."/>
        </authorList>
    </citation>
    <scope>NUCLEOTIDE SEQUENCE [LARGE SCALE GENOMIC DNA]</scope>
</reference>
<name>A0A2M8G183_9BACT</name>
<evidence type="ECO:0000256" key="2">
    <source>
        <dbReference type="HAMAP-Rule" id="MF_00003"/>
    </source>
</evidence>
<dbReference type="HAMAP" id="MF_00003">
    <property type="entry name" value="RbfA"/>
    <property type="match status" value="1"/>
</dbReference>
<comment type="subcellular location">
    <subcellularLocation>
        <location evidence="2">Cytoplasm</location>
    </subcellularLocation>
</comment>
<organism evidence="3 4">
    <name type="scientific">Candidatus Colwellbacteria bacterium CG_4_9_14_0_2_um_filter_50_12</name>
    <dbReference type="NCBI Taxonomy" id="1974538"/>
    <lineage>
        <taxon>Bacteria</taxon>
        <taxon>Candidatus Colwelliibacteriota</taxon>
    </lineage>
</organism>
<comment type="caution">
    <text evidence="3">The sequence shown here is derived from an EMBL/GenBank/DDBJ whole genome shotgun (WGS) entry which is preliminary data.</text>
</comment>
<dbReference type="GO" id="GO:0043024">
    <property type="term" value="F:ribosomal small subunit binding"/>
    <property type="evidence" value="ECO:0007669"/>
    <property type="project" value="TreeGrafter"/>
</dbReference>
<evidence type="ECO:0000313" key="4">
    <source>
        <dbReference type="Proteomes" id="UP000229674"/>
    </source>
</evidence>
<dbReference type="InterPro" id="IPR000238">
    <property type="entry name" value="RbfA"/>
</dbReference>